<protein>
    <submittedName>
        <fullName evidence="3">DUF1080 domain-containing protein</fullName>
    </submittedName>
</protein>
<dbReference type="GO" id="GO:0016787">
    <property type="term" value="F:hydrolase activity"/>
    <property type="evidence" value="ECO:0007669"/>
    <property type="project" value="InterPro"/>
</dbReference>
<feature type="chain" id="PRO_5037862870" evidence="1">
    <location>
        <begin position="24"/>
        <end position="245"/>
    </location>
</feature>
<evidence type="ECO:0000313" key="3">
    <source>
        <dbReference type="EMBL" id="MBC6995538.1"/>
    </source>
</evidence>
<evidence type="ECO:0000256" key="1">
    <source>
        <dbReference type="SAM" id="SignalP"/>
    </source>
</evidence>
<gene>
    <name evidence="3" type="ORF">H9S92_15315</name>
</gene>
<dbReference type="AlphaFoldDB" id="A0A923PQE8"/>
<sequence length="245" mass="27946">MRTFLLCSLSLLLCTCAPAPKEAEDTETETAAAEFTGEWEVLFDGTSVEKWRGYNQAEFPTHGWRVENGELMVEHSGMEEAGSGGDIITREKFGDFELELEFALTDTSNSGILYLVQEVPETPIWHSAPEYQLLDDETYKVTYPELTSSQLTGANYDMHAQTVNHSKPIGEWNQARILKKGKHVEHWLNGNLVISYELHDEDWKARYAKSKFAEYPTYASAEEGHLGLQDHGHLCRFRNVRVRRN</sequence>
<keyword evidence="1" id="KW-0732">Signal</keyword>
<evidence type="ECO:0000259" key="2">
    <source>
        <dbReference type="Pfam" id="PF06439"/>
    </source>
</evidence>
<evidence type="ECO:0000313" key="4">
    <source>
        <dbReference type="Proteomes" id="UP000650081"/>
    </source>
</evidence>
<feature type="signal peptide" evidence="1">
    <location>
        <begin position="1"/>
        <end position="23"/>
    </location>
</feature>
<name>A0A923PQE8_9BACT</name>
<dbReference type="Pfam" id="PF06439">
    <property type="entry name" value="3keto-disac_hyd"/>
    <property type="match status" value="1"/>
</dbReference>
<proteinExistence type="predicted"/>
<dbReference type="RefSeq" id="WP_187467571.1">
    <property type="nucleotide sequence ID" value="NZ_JACSIT010000139.1"/>
</dbReference>
<dbReference type="Gene3D" id="2.60.120.560">
    <property type="entry name" value="Exo-inulinase, domain 1"/>
    <property type="match status" value="1"/>
</dbReference>
<reference evidence="3" key="1">
    <citation type="submission" date="2020-08" db="EMBL/GenBank/DDBJ databases">
        <title>Lewinella bacteria from marine environments.</title>
        <authorList>
            <person name="Zhong Y."/>
        </authorList>
    </citation>
    <scope>NUCLEOTIDE SEQUENCE</scope>
    <source>
        <strain evidence="3">KCTC 42187</strain>
    </source>
</reference>
<feature type="domain" description="3-keto-alpha-glucoside-1,2-lyase/3-keto-2-hydroxy-glucal hydratase" evidence="2">
    <location>
        <begin position="38"/>
        <end position="243"/>
    </location>
</feature>
<dbReference type="Proteomes" id="UP000650081">
    <property type="component" value="Unassembled WGS sequence"/>
</dbReference>
<organism evidence="3 4">
    <name type="scientific">Neolewinella lacunae</name>
    <dbReference type="NCBI Taxonomy" id="1517758"/>
    <lineage>
        <taxon>Bacteria</taxon>
        <taxon>Pseudomonadati</taxon>
        <taxon>Bacteroidota</taxon>
        <taxon>Saprospiria</taxon>
        <taxon>Saprospirales</taxon>
        <taxon>Lewinellaceae</taxon>
        <taxon>Neolewinella</taxon>
    </lineage>
</organism>
<dbReference type="EMBL" id="JACSIT010000139">
    <property type="protein sequence ID" value="MBC6995538.1"/>
    <property type="molecule type" value="Genomic_DNA"/>
</dbReference>
<dbReference type="InterPro" id="IPR010496">
    <property type="entry name" value="AL/BT2_dom"/>
</dbReference>
<comment type="caution">
    <text evidence="3">The sequence shown here is derived from an EMBL/GenBank/DDBJ whole genome shotgun (WGS) entry which is preliminary data.</text>
</comment>
<accession>A0A923PQE8</accession>
<keyword evidence="4" id="KW-1185">Reference proteome</keyword>